<dbReference type="AlphaFoldDB" id="A0A0L0FCS8"/>
<dbReference type="InterPro" id="IPR001932">
    <property type="entry name" value="PPM-type_phosphatase-like_dom"/>
</dbReference>
<accession>A0A0L0FCS8</accession>
<protein>
    <recommendedName>
        <fullName evidence="1">PPM-type phosphatase domain-containing protein</fullName>
    </recommendedName>
</protein>
<dbReference type="OrthoDB" id="10264738at2759"/>
<dbReference type="PROSITE" id="PS51746">
    <property type="entry name" value="PPM_2"/>
    <property type="match status" value="1"/>
</dbReference>
<dbReference type="SUPFAM" id="SSF81606">
    <property type="entry name" value="PP2C-like"/>
    <property type="match status" value="1"/>
</dbReference>
<dbReference type="InterPro" id="IPR036457">
    <property type="entry name" value="PPM-type-like_dom_sf"/>
</dbReference>
<name>A0A0L0FCS8_9EUKA</name>
<keyword evidence="3" id="KW-1185">Reference proteome</keyword>
<dbReference type="Pfam" id="PF00481">
    <property type="entry name" value="PP2C"/>
    <property type="match status" value="1"/>
</dbReference>
<organism evidence="2 3">
    <name type="scientific">Sphaeroforma arctica JP610</name>
    <dbReference type="NCBI Taxonomy" id="667725"/>
    <lineage>
        <taxon>Eukaryota</taxon>
        <taxon>Ichthyosporea</taxon>
        <taxon>Ichthyophonida</taxon>
        <taxon>Sphaeroforma</taxon>
    </lineage>
</organism>
<proteinExistence type="predicted"/>
<evidence type="ECO:0000313" key="3">
    <source>
        <dbReference type="Proteomes" id="UP000054560"/>
    </source>
</evidence>
<dbReference type="Gene3D" id="3.60.40.10">
    <property type="entry name" value="PPM-type phosphatase domain"/>
    <property type="match status" value="1"/>
</dbReference>
<evidence type="ECO:0000313" key="2">
    <source>
        <dbReference type="EMBL" id="KNC74286.1"/>
    </source>
</evidence>
<dbReference type="Proteomes" id="UP000054560">
    <property type="component" value="Unassembled WGS sequence"/>
</dbReference>
<dbReference type="RefSeq" id="XP_014148188.1">
    <property type="nucleotide sequence ID" value="XM_014292713.1"/>
</dbReference>
<sequence>DEPSIHHIKRDPSQQILCLASDGLWDYLANEEVADMILNSLSLGHDCNMIAARLSHCVQALGGADDLSIMVVNLKEAQLE</sequence>
<reference evidence="2 3" key="1">
    <citation type="submission" date="2011-02" db="EMBL/GenBank/DDBJ databases">
        <title>The Genome Sequence of Sphaeroforma arctica JP610.</title>
        <authorList>
            <consortium name="The Broad Institute Genome Sequencing Platform"/>
            <person name="Russ C."/>
            <person name="Cuomo C."/>
            <person name="Young S.K."/>
            <person name="Zeng Q."/>
            <person name="Gargeya S."/>
            <person name="Alvarado L."/>
            <person name="Berlin A."/>
            <person name="Chapman S.B."/>
            <person name="Chen Z."/>
            <person name="Freedman E."/>
            <person name="Gellesch M."/>
            <person name="Goldberg J."/>
            <person name="Griggs A."/>
            <person name="Gujja S."/>
            <person name="Heilman E."/>
            <person name="Heiman D."/>
            <person name="Howarth C."/>
            <person name="Mehta T."/>
            <person name="Neiman D."/>
            <person name="Pearson M."/>
            <person name="Roberts A."/>
            <person name="Saif S."/>
            <person name="Shea T."/>
            <person name="Shenoy N."/>
            <person name="Sisk P."/>
            <person name="Stolte C."/>
            <person name="Sykes S."/>
            <person name="White J."/>
            <person name="Yandava C."/>
            <person name="Burger G."/>
            <person name="Gray M.W."/>
            <person name="Holland P.W.H."/>
            <person name="King N."/>
            <person name="Lang F.B.F."/>
            <person name="Roger A.J."/>
            <person name="Ruiz-Trillo I."/>
            <person name="Haas B."/>
            <person name="Nusbaum C."/>
            <person name="Birren B."/>
        </authorList>
    </citation>
    <scope>NUCLEOTIDE SEQUENCE [LARGE SCALE GENOMIC DNA]</scope>
    <source>
        <strain evidence="2 3">JP610</strain>
    </source>
</reference>
<feature type="non-terminal residue" evidence="2">
    <location>
        <position position="1"/>
    </location>
</feature>
<dbReference type="EMBL" id="KQ244556">
    <property type="protein sequence ID" value="KNC74286.1"/>
    <property type="molecule type" value="Genomic_DNA"/>
</dbReference>
<gene>
    <name evidence="2" type="ORF">SARC_13163</name>
</gene>
<dbReference type="GeneID" id="25913667"/>
<feature type="domain" description="PPM-type phosphatase" evidence="1">
    <location>
        <begin position="1"/>
        <end position="74"/>
    </location>
</feature>
<evidence type="ECO:0000259" key="1">
    <source>
        <dbReference type="PROSITE" id="PS51746"/>
    </source>
</evidence>